<proteinExistence type="predicted"/>
<dbReference type="PANTHER" id="PTHR35562">
    <property type="entry name" value="DNA ENDONUCLEASE SMRA-RELATED"/>
    <property type="match status" value="1"/>
</dbReference>
<dbReference type="Pfam" id="PF01713">
    <property type="entry name" value="Smr"/>
    <property type="match status" value="1"/>
</dbReference>
<keyword evidence="3" id="KW-1185">Reference proteome</keyword>
<reference evidence="2 3" key="1">
    <citation type="submission" date="2007-06" db="EMBL/GenBank/DDBJ databases">
        <authorList>
            <person name="Shimkets L."/>
            <person name="Ferriera S."/>
            <person name="Johnson J."/>
            <person name="Kravitz S."/>
            <person name="Beeson K."/>
            <person name="Sutton G."/>
            <person name="Rogers Y.-H."/>
            <person name="Friedman R."/>
            <person name="Frazier M."/>
            <person name="Venter J.C."/>
        </authorList>
    </citation>
    <scope>NUCLEOTIDE SEQUENCE [LARGE SCALE GENOMIC DNA]</scope>
    <source>
        <strain evidence="2 3">SIR-1</strain>
    </source>
</reference>
<dbReference type="PROSITE" id="PS50828">
    <property type="entry name" value="SMR"/>
    <property type="match status" value="1"/>
</dbReference>
<dbReference type="SUPFAM" id="SSF160443">
    <property type="entry name" value="SMR domain-like"/>
    <property type="match status" value="1"/>
</dbReference>
<sequence length="258" mass="28228">MAKSRGGKGPEPGTLGELLEPHAGELAEAAAARESREAAARAEAERQAKIRRLDEGQFMQLIYDNLDPDNPRVATLDFDRLAIVIVSSPEPAVEAAAAPSSDAPEPAPASTTASWRWEAEVARLDPGEWVGGSWTDDLRPVALEAFDRPTLTEAERALLRRAHAERRPMCTCNLRHMTRAPALHHLAVFVATCRDQGQRYCRVIPGKGISSEDEPVLKRALLAWCRESDQREVLAWAPELDASGEWGSVILELRAADA</sequence>
<dbReference type="PANTHER" id="PTHR35562:SF2">
    <property type="entry name" value="DNA ENDONUCLEASE SMRA-RELATED"/>
    <property type="match status" value="1"/>
</dbReference>
<dbReference type="InterPro" id="IPR036063">
    <property type="entry name" value="Smr_dom_sf"/>
</dbReference>
<evidence type="ECO:0000313" key="3">
    <source>
        <dbReference type="Proteomes" id="UP000005801"/>
    </source>
</evidence>
<dbReference type="RefSeq" id="WP_006976732.1">
    <property type="nucleotide sequence ID" value="NZ_ABCS01000148.1"/>
</dbReference>
<dbReference type="InterPro" id="IPR002625">
    <property type="entry name" value="Smr_dom"/>
</dbReference>
<evidence type="ECO:0000259" key="1">
    <source>
        <dbReference type="PROSITE" id="PS50828"/>
    </source>
</evidence>
<organism evidence="2 3">
    <name type="scientific">Plesiocystis pacifica SIR-1</name>
    <dbReference type="NCBI Taxonomy" id="391625"/>
    <lineage>
        <taxon>Bacteria</taxon>
        <taxon>Pseudomonadati</taxon>
        <taxon>Myxococcota</taxon>
        <taxon>Polyangia</taxon>
        <taxon>Nannocystales</taxon>
        <taxon>Nannocystaceae</taxon>
        <taxon>Plesiocystis</taxon>
    </lineage>
</organism>
<dbReference type="EMBL" id="ABCS01000148">
    <property type="protein sequence ID" value="EDM74121.1"/>
    <property type="molecule type" value="Genomic_DNA"/>
</dbReference>
<dbReference type="Proteomes" id="UP000005801">
    <property type="component" value="Unassembled WGS sequence"/>
</dbReference>
<dbReference type="AlphaFoldDB" id="A6GJ46"/>
<evidence type="ECO:0000313" key="2">
    <source>
        <dbReference type="EMBL" id="EDM74121.1"/>
    </source>
</evidence>
<dbReference type="OrthoDB" id="9808881at2"/>
<dbReference type="Gene3D" id="3.30.1370.110">
    <property type="match status" value="1"/>
</dbReference>
<comment type="caution">
    <text evidence="2">The sequence shown here is derived from an EMBL/GenBank/DDBJ whole genome shotgun (WGS) entry which is preliminary data.</text>
</comment>
<name>A6GJ46_9BACT</name>
<feature type="domain" description="Smr" evidence="1">
    <location>
        <begin position="172"/>
        <end position="254"/>
    </location>
</feature>
<accession>A6GJ46</accession>
<dbReference type="STRING" id="391625.PPSIR1_33074"/>
<gene>
    <name evidence="2" type="ORF">PPSIR1_33074</name>
</gene>
<protein>
    <recommendedName>
        <fullName evidence="1">Smr domain-containing protein</fullName>
    </recommendedName>
</protein>